<gene>
    <name evidence="1" type="ordered locus">RHECIAT_CH0001203</name>
</gene>
<reference evidence="1 2" key="1">
    <citation type="submission" date="2008-04" db="EMBL/GenBank/DDBJ databases">
        <title>Genome diversity and DNA divergence of Rhizobium etli.</title>
        <authorList>
            <person name="Gonzalez V."/>
            <person name="Acosta J.L."/>
            <person name="Santamaria R.I."/>
            <person name="Bustos P."/>
            <person name="Hernandez-Gonzalez I.L."/>
            <person name="Fernandez J.L."/>
            <person name="Diaz R."/>
            <person name="Flores M."/>
            <person name="Mora J."/>
            <person name="Palacios R."/>
            <person name="Davila G."/>
        </authorList>
    </citation>
    <scope>NUCLEOTIDE SEQUENCE [LARGE SCALE GENOMIC DNA]</scope>
    <source>
        <strain evidence="1 2">CIAT 652</strain>
    </source>
</reference>
<dbReference type="InterPro" id="IPR014845">
    <property type="entry name" value="GYD/TTHA1554"/>
</dbReference>
<dbReference type="Pfam" id="PF08734">
    <property type="entry name" value="GYD"/>
    <property type="match status" value="1"/>
</dbReference>
<dbReference type="EMBL" id="CP001074">
    <property type="protein sequence ID" value="ACE90184.1"/>
    <property type="molecule type" value="Genomic_DNA"/>
</dbReference>
<evidence type="ECO:0000313" key="2">
    <source>
        <dbReference type="Proteomes" id="UP000008817"/>
    </source>
</evidence>
<dbReference type="KEGG" id="rec:RHECIAT_CH0001203"/>
<name>B3PT18_RHIE6</name>
<dbReference type="PROSITE" id="PS51257">
    <property type="entry name" value="PROKAR_LIPOPROTEIN"/>
    <property type="match status" value="1"/>
</dbReference>
<dbReference type="AlphaFoldDB" id="B3PT18"/>
<sequence>MRQITRSARIVEGGCPMPLFVITGCYSATAAKGMIADPSDREAAARAIMEAAGGKQHSFYLTTGETDWMIIAEFPDGVDLIPALLVVGASGAVSNIKTVRAYTGAEFKAAQEKAGKIASAYKAPAK</sequence>
<dbReference type="HOGENOM" id="CLU_155227_1_0_5"/>
<dbReference type="eggNOG" id="COG4274">
    <property type="taxonomic scope" value="Bacteria"/>
</dbReference>
<dbReference type="Proteomes" id="UP000008817">
    <property type="component" value="Chromosome"/>
</dbReference>
<organism evidence="1 2">
    <name type="scientific">Rhizobium etli (strain CIAT 652)</name>
    <dbReference type="NCBI Taxonomy" id="491916"/>
    <lineage>
        <taxon>Bacteria</taxon>
        <taxon>Pseudomonadati</taxon>
        <taxon>Pseudomonadota</taxon>
        <taxon>Alphaproteobacteria</taxon>
        <taxon>Hyphomicrobiales</taxon>
        <taxon>Rhizobiaceae</taxon>
        <taxon>Rhizobium/Agrobacterium group</taxon>
        <taxon>Rhizobium</taxon>
    </lineage>
</organism>
<accession>B3PT18</accession>
<protein>
    <recommendedName>
        <fullName evidence="3">GYD domain-containing protein</fullName>
    </recommendedName>
</protein>
<proteinExistence type="predicted"/>
<evidence type="ECO:0000313" key="1">
    <source>
        <dbReference type="EMBL" id="ACE90184.1"/>
    </source>
</evidence>
<evidence type="ECO:0008006" key="3">
    <source>
        <dbReference type="Google" id="ProtNLM"/>
    </source>
</evidence>